<gene>
    <name evidence="1" type="ORF">Glove_357g10</name>
</gene>
<keyword evidence="2" id="KW-1185">Reference proteome</keyword>
<reference evidence="1 2" key="1">
    <citation type="submission" date="2018-08" db="EMBL/GenBank/DDBJ databases">
        <title>Genome and evolution of the arbuscular mycorrhizal fungus Diversispora epigaea (formerly Glomus versiforme) and its bacterial endosymbionts.</title>
        <authorList>
            <person name="Sun X."/>
            <person name="Fei Z."/>
            <person name="Harrison M."/>
        </authorList>
    </citation>
    <scope>NUCLEOTIDE SEQUENCE [LARGE SCALE GENOMIC DNA]</scope>
    <source>
        <strain evidence="1 2">IT104</strain>
    </source>
</reference>
<accession>A0A397HG18</accession>
<protein>
    <submittedName>
        <fullName evidence="1">Uncharacterized protein</fullName>
    </submittedName>
</protein>
<organism evidence="1 2">
    <name type="scientific">Diversispora epigaea</name>
    <dbReference type="NCBI Taxonomy" id="1348612"/>
    <lineage>
        <taxon>Eukaryota</taxon>
        <taxon>Fungi</taxon>
        <taxon>Fungi incertae sedis</taxon>
        <taxon>Mucoromycota</taxon>
        <taxon>Glomeromycotina</taxon>
        <taxon>Glomeromycetes</taxon>
        <taxon>Diversisporales</taxon>
        <taxon>Diversisporaceae</taxon>
        <taxon>Diversispora</taxon>
    </lineage>
</organism>
<evidence type="ECO:0000313" key="2">
    <source>
        <dbReference type="Proteomes" id="UP000266861"/>
    </source>
</evidence>
<sequence>MLITFIHFHKKYNRIIHKIISGTTGMLSLHLLWFQSHFHNNIQDCIVQNGFPFQLISDTTRMLSLRLQSH</sequence>
<proteinExistence type="predicted"/>
<evidence type="ECO:0000313" key="1">
    <source>
        <dbReference type="EMBL" id="RHZ60203.1"/>
    </source>
</evidence>
<dbReference type="EMBL" id="PQFF01000325">
    <property type="protein sequence ID" value="RHZ60203.1"/>
    <property type="molecule type" value="Genomic_DNA"/>
</dbReference>
<dbReference type="AlphaFoldDB" id="A0A397HG18"/>
<name>A0A397HG18_9GLOM</name>
<dbReference type="Proteomes" id="UP000266861">
    <property type="component" value="Unassembled WGS sequence"/>
</dbReference>
<comment type="caution">
    <text evidence="1">The sequence shown here is derived from an EMBL/GenBank/DDBJ whole genome shotgun (WGS) entry which is preliminary data.</text>
</comment>